<accession>A0A316VLA1</accession>
<feature type="region of interest" description="Disordered" evidence="2">
    <location>
        <begin position="22"/>
        <end position="54"/>
    </location>
</feature>
<dbReference type="PANTHER" id="PTHR31836:SF25">
    <property type="entry name" value="RLPA-LIKE PROTEIN DOUBLE-PSI BETA-BARREL DOMAIN-CONTAINING PROTEIN"/>
    <property type="match status" value="1"/>
</dbReference>
<evidence type="ECO:0008006" key="6">
    <source>
        <dbReference type="Google" id="ProtNLM"/>
    </source>
</evidence>
<feature type="compositionally biased region" description="Basic and acidic residues" evidence="2">
    <location>
        <begin position="34"/>
        <end position="44"/>
    </location>
</feature>
<evidence type="ECO:0000256" key="1">
    <source>
        <dbReference type="ARBA" id="ARBA00022729"/>
    </source>
</evidence>
<dbReference type="GeneID" id="37023340"/>
<keyword evidence="5" id="KW-1185">Reference proteome</keyword>
<dbReference type="PANTHER" id="PTHR31836">
    <property type="match status" value="1"/>
</dbReference>
<name>A0A316VLA1_9BASI</name>
<sequence>MRLSTIALTLFAVGVSASMATEDLSPRSSAVASRDFERKIQARDPKKHHHKQRGDMLLTDAKFTWYGGGQLDAPACGGPTPNRNDRVVAVPTSSPAKCGDEVHLHHGGKMVKAKVVDYCSGCSDHQFDLTQGTFEALAALEVGELSGAHVRIIPQ</sequence>
<feature type="signal peptide" evidence="3">
    <location>
        <begin position="1"/>
        <end position="20"/>
    </location>
</feature>
<dbReference type="InterPro" id="IPR036908">
    <property type="entry name" value="RlpA-like_sf"/>
</dbReference>
<dbReference type="InterPro" id="IPR051477">
    <property type="entry name" value="Expansin_CellWall"/>
</dbReference>
<keyword evidence="1 3" id="KW-0732">Signal</keyword>
<dbReference type="AlphaFoldDB" id="A0A316VLA1"/>
<evidence type="ECO:0000256" key="2">
    <source>
        <dbReference type="SAM" id="MobiDB-lite"/>
    </source>
</evidence>
<gene>
    <name evidence="4" type="ORF">FA14DRAFT_187012</name>
</gene>
<proteinExistence type="predicted"/>
<dbReference type="Proteomes" id="UP000245771">
    <property type="component" value="Unassembled WGS sequence"/>
</dbReference>
<dbReference type="Gene3D" id="2.40.40.10">
    <property type="entry name" value="RlpA-like domain"/>
    <property type="match status" value="1"/>
</dbReference>
<evidence type="ECO:0000313" key="5">
    <source>
        <dbReference type="Proteomes" id="UP000245771"/>
    </source>
</evidence>
<feature type="chain" id="PRO_5016266258" description="RlpA-like protein double-psi beta-barrel domain-containing protein" evidence="3">
    <location>
        <begin position="21"/>
        <end position="155"/>
    </location>
</feature>
<dbReference type="InParanoid" id="A0A316VLA1"/>
<dbReference type="SUPFAM" id="SSF50685">
    <property type="entry name" value="Barwin-like endoglucanases"/>
    <property type="match status" value="1"/>
</dbReference>
<protein>
    <recommendedName>
        <fullName evidence="6">RlpA-like protein double-psi beta-barrel domain-containing protein</fullName>
    </recommendedName>
</protein>
<evidence type="ECO:0000256" key="3">
    <source>
        <dbReference type="SAM" id="SignalP"/>
    </source>
</evidence>
<reference evidence="4 5" key="1">
    <citation type="journal article" date="2018" name="Mol. Biol. Evol.">
        <title>Broad Genomic Sampling Reveals a Smut Pathogenic Ancestry of the Fungal Clade Ustilaginomycotina.</title>
        <authorList>
            <person name="Kijpornyongpan T."/>
            <person name="Mondo S.J."/>
            <person name="Barry K."/>
            <person name="Sandor L."/>
            <person name="Lee J."/>
            <person name="Lipzen A."/>
            <person name="Pangilinan J."/>
            <person name="LaButti K."/>
            <person name="Hainaut M."/>
            <person name="Henrissat B."/>
            <person name="Grigoriev I.V."/>
            <person name="Spatafora J.W."/>
            <person name="Aime M.C."/>
        </authorList>
    </citation>
    <scope>NUCLEOTIDE SEQUENCE [LARGE SCALE GENOMIC DNA]</scope>
    <source>
        <strain evidence="4 5">MCA 3882</strain>
    </source>
</reference>
<dbReference type="CDD" id="cd22191">
    <property type="entry name" value="DPBB_RlpA_EXP_N-like"/>
    <property type="match status" value="1"/>
</dbReference>
<dbReference type="EMBL" id="KZ819602">
    <property type="protein sequence ID" value="PWN36851.1"/>
    <property type="molecule type" value="Genomic_DNA"/>
</dbReference>
<organism evidence="4 5">
    <name type="scientific">Meira miltonrushii</name>
    <dbReference type="NCBI Taxonomy" id="1280837"/>
    <lineage>
        <taxon>Eukaryota</taxon>
        <taxon>Fungi</taxon>
        <taxon>Dikarya</taxon>
        <taxon>Basidiomycota</taxon>
        <taxon>Ustilaginomycotina</taxon>
        <taxon>Exobasidiomycetes</taxon>
        <taxon>Exobasidiales</taxon>
        <taxon>Brachybasidiaceae</taxon>
        <taxon>Meira</taxon>
    </lineage>
</organism>
<dbReference type="STRING" id="1280837.A0A316VLA1"/>
<dbReference type="OrthoDB" id="406505at2759"/>
<evidence type="ECO:0000313" key="4">
    <source>
        <dbReference type="EMBL" id="PWN36851.1"/>
    </source>
</evidence>
<dbReference type="RefSeq" id="XP_025357153.1">
    <property type="nucleotide sequence ID" value="XM_025501559.1"/>
</dbReference>